<reference evidence="1 2" key="1">
    <citation type="journal article" date="2022" name="Nat. Ecol. Evol.">
        <title>A masculinizing supergene underlies an exaggerated male reproductive morph in a spider.</title>
        <authorList>
            <person name="Hendrickx F."/>
            <person name="De Corte Z."/>
            <person name="Sonet G."/>
            <person name="Van Belleghem S.M."/>
            <person name="Kostlbacher S."/>
            <person name="Vangestel C."/>
        </authorList>
    </citation>
    <scope>NUCLEOTIDE SEQUENCE [LARGE SCALE GENOMIC DNA]</scope>
    <source>
        <strain evidence="1">W744_W776</strain>
    </source>
</reference>
<proteinExistence type="predicted"/>
<evidence type="ECO:0000313" key="2">
    <source>
        <dbReference type="Proteomes" id="UP000827092"/>
    </source>
</evidence>
<comment type="caution">
    <text evidence="1">The sequence shown here is derived from an EMBL/GenBank/DDBJ whole genome shotgun (WGS) entry which is preliminary data.</text>
</comment>
<organism evidence="1 2">
    <name type="scientific">Oedothorax gibbosus</name>
    <dbReference type="NCBI Taxonomy" id="931172"/>
    <lineage>
        <taxon>Eukaryota</taxon>
        <taxon>Metazoa</taxon>
        <taxon>Ecdysozoa</taxon>
        <taxon>Arthropoda</taxon>
        <taxon>Chelicerata</taxon>
        <taxon>Arachnida</taxon>
        <taxon>Araneae</taxon>
        <taxon>Araneomorphae</taxon>
        <taxon>Entelegynae</taxon>
        <taxon>Araneoidea</taxon>
        <taxon>Linyphiidae</taxon>
        <taxon>Erigoninae</taxon>
        <taxon>Oedothorax</taxon>
    </lineage>
</organism>
<gene>
    <name evidence="1" type="ORF">JTE90_010143</name>
</gene>
<protein>
    <submittedName>
        <fullName evidence="1">Uncharacterized protein</fullName>
    </submittedName>
</protein>
<dbReference type="Proteomes" id="UP000827092">
    <property type="component" value="Unassembled WGS sequence"/>
</dbReference>
<dbReference type="EMBL" id="JAFNEN010000411">
    <property type="protein sequence ID" value="KAG8183670.1"/>
    <property type="molecule type" value="Genomic_DNA"/>
</dbReference>
<name>A0AAV6UHM1_9ARAC</name>
<accession>A0AAV6UHM1</accession>
<dbReference type="AlphaFoldDB" id="A0AAV6UHM1"/>
<sequence length="72" mass="8602">MKIDKAGFTVYDREQYHCSKALSYWAVLHLTTEESERRGLKQSELPTNKIEKGWKKRHLYLRVPISQNRQPL</sequence>
<keyword evidence="2" id="KW-1185">Reference proteome</keyword>
<evidence type="ECO:0000313" key="1">
    <source>
        <dbReference type="EMBL" id="KAG8183670.1"/>
    </source>
</evidence>